<dbReference type="Pfam" id="PF01161">
    <property type="entry name" value="PBP"/>
    <property type="match status" value="1"/>
</dbReference>
<organism evidence="1 2">
    <name type="scientific">Talaromyces atroroseus</name>
    <dbReference type="NCBI Taxonomy" id="1441469"/>
    <lineage>
        <taxon>Eukaryota</taxon>
        <taxon>Fungi</taxon>
        <taxon>Dikarya</taxon>
        <taxon>Ascomycota</taxon>
        <taxon>Pezizomycotina</taxon>
        <taxon>Eurotiomycetes</taxon>
        <taxon>Eurotiomycetidae</taxon>
        <taxon>Eurotiales</taxon>
        <taxon>Trichocomaceae</taxon>
        <taxon>Talaromyces</taxon>
        <taxon>Talaromyces sect. Trachyspermi</taxon>
    </lineage>
</organism>
<evidence type="ECO:0000313" key="1">
    <source>
        <dbReference type="EMBL" id="OKL62239.1"/>
    </source>
</evidence>
<dbReference type="InterPro" id="IPR008914">
    <property type="entry name" value="PEBP"/>
</dbReference>
<dbReference type="OrthoDB" id="10251855at2759"/>
<dbReference type="SUPFAM" id="SSF49777">
    <property type="entry name" value="PEBP-like"/>
    <property type="match status" value="1"/>
</dbReference>
<dbReference type="RefSeq" id="XP_020122360.1">
    <property type="nucleotide sequence ID" value="XM_020264380.1"/>
</dbReference>
<evidence type="ECO:0008006" key="3">
    <source>
        <dbReference type="Google" id="ProtNLM"/>
    </source>
</evidence>
<dbReference type="STRING" id="1441469.A0A225B2M3"/>
<sequence>MSFLRRYIEWTLGTLLYRRRGYDHDLFHKGQAFNNFPKPTFDVSSPDCGPAGAKLGLEYSQLGSGKVPQLTWPASGPEVKEYVIISEDPDAPLGHSNVHGIYCFVPATKTSFGPADLELSGEEQNGVKQLRSGYRWGKNRRNIVYIAPRPPLGHGPHRYFFEVVALSEPLGPEKLSAVPTKQEVSELIVGKVCGWGMWTATFEQEWS</sequence>
<reference evidence="1 2" key="1">
    <citation type="submission" date="2015-06" db="EMBL/GenBank/DDBJ databases">
        <title>Talaromyces atroroseus IBT 11181 draft genome.</title>
        <authorList>
            <person name="Rasmussen K.B."/>
            <person name="Rasmussen S."/>
            <person name="Petersen B."/>
            <person name="Sicheritz-Ponten T."/>
            <person name="Mortensen U.H."/>
            <person name="Thrane U."/>
        </authorList>
    </citation>
    <scope>NUCLEOTIDE SEQUENCE [LARGE SCALE GENOMIC DNA]</scope>
    <source>
        <strain evidence="1 2">IBT 11181</strain>
    </source>
</reference>
<gene>
    <name evidence="1" type="ORF">UA08_02348</name>
</gene>
<evidence type="ECO:0000313" key="2">
    <source>
        <dbReference type="Proteomes" id="UP000214365"/>
    </source>
</evidence>
<dbReference type="CDD" id="cd00457">
    <property type="entry name" value="PEBP"/>
    <property type="match status" value="1"/>
</dbReference>
<accession>A0A225B2M3</accession>
<dbReference type="AlphaFoldDB" id="A0A225B2M3"/>
<proteinExistence type="predicted"/>
<dbReference type="InterPro" id="IPR036610">
    <property type="entry name" value="PEBP-like_sf"/>
</dbReference>
<dbReference type="GeneID" id="31002103"/>
<name>A0A225B2M3_TALAT</name>
<dbReference type="Proteomes" id="UP000214365">
    <property type="component" value="Unassembled WGS sequence"/>
</dbReference>
<dbReference type="Gene3D" id="3.90.280.10">
    <property type="entry name" value="PEBP-like"/>
    <property type="match status" value="1"/>
</dbReference>
<comment type="caution">
    <text evidence="1">The sequence shown here is derived from an EMBL/GenBank/DDBJ whole genome shotgun (WGS) entry which is preliminary data.</text>
</comment>
<protein>
    <recommendedName>
        <fullName evidence="3">PEBP-like protein</fullName>
    </recommendedName>
</protein>
<keyword evidence="2" id="KW-1185">Reference proteome</keyword>
<dbReference type="InterPro" id="IPR049556">
    <property type="entry name" value="PhiB"/>
</dbReference>
<dbReference type="EMBL" id="LFMY01000003">
    <property type="protein sequence ID" value="OKL62239.1"/>
    <property type="molecule type" value="Genomic_DNA"/>
</dbReference>